<name>A0A9P0HN81_NEZVI</name>
<dbReference type="AlphaFoldDB" id="A0A9P0HN81"/>
<reference evidence="1" key="1">
    <citation type="submission" date="2022-01" db="EMBL/GenBank/DDBJ databases">
        <authorList>
            <person name="King R."/>
        </authorList>
    </citation>
    <scope>NUCLEOTIDE SEQUENCE</scope>
</reference>
<keyword evidence="2" id="KW-1185">Reference proteome</keyword>
<organism evidence="1 2">
    <name type="scientific">Nezara viridula</name>
    <name type="common">Southern green stink bug</name>
    <name type="synonym">Cimex viridulus</name>
    <dbReference type="NCBI Taxonomy" id="85310"/>
    <lineage>
        <taxon>Eukaryota</taxon>
        <taxon>Metazoa</taxon>
        <taxon>Ecdysozoa</taxon>
        <taxon>Arthropoda</taxon>
        <taxon>Hexapoda</taxon>
        <taxon>Insecta</taxon>
        <taxon>Pterygota</taxon>
        <taxon>Neoptera</taxon>
        <taxon>Paraneoptera</taxon>
        <taxon>Hemiptera</taxon>
        <taxon>Heteroptera</taxon>
        <taxon>Panheteroptera</taxon>
        <taxon>Pentatomomorpha</taxon>
        <taxon>Pentatomoidea</taxon>
        <taxon>Pentatomidae</taxon>
        <taxon>Pentatominae</taxon>
        <taxon>Nezara</taxon>
    </lineage>
</organism>
<accession>A0A9P0HN81</accession>
<dbReference type="OrthoDB" id="10455657at2759"/>
<evidence type="ECO:0000313" key="2">
    <source>
        <dbReference type="Proteomes" id="UP001152798"/>
    </source>
</evidence>
<sequence length="207" mass="24583">MHKKRYLPKWNIPPHKDLFFFRETPINAWIDIDHKFKACFKEANRKLEHEVARYLQSIRRQKLEKTRFRTNDLKKDKKQKPHRIRKQIDQRFVEPTVQSKSCYTLGVTTSLSSERLWPYRTKLGDPADLKREVKDEAKKFSVSAVVQTKSRSFLGGLKQFFVCILSSQYYDTLGRPTLLMVSVILLLRYFSSFKRPVEYLDSVGSEM</sequence>
<evidence type="ECO:0000313" key="1">
    <source>
        <dbReference type="EMBL" id="CAH1404809.1"/>
    </source>
</evidence>
<proteinExistence type="predicted"/>
<dbReference type="EMBL" id="OV725082">
    <property type="protein sequence ID" value="CAH1404809.1"/>
    <property type="molecule type" value="Genomic_DNA"/>
</dbReference>
<dbReference type="Proteomes" id="UP001152798">
    <property type="component" value="Chromosome 6"/>
</dbReference>
<gene>
    <name evidence="1" type="ORF">NEZAVI_LOCUS13156</name>
</gene>
<protein>
    <submittedName>
        <fullName evidence="1">Uncharacterized protein</fullName>
    </submittedName>
</protein>